<evidence type="ECO:0000256" key="1">
    <source>
        <dbReference type="SAM" id="MobiDB-lite"/>
    </source>
</evidence>
<organism evidence="2 4">
    <name type="scientific">Glycomyces lechevalierae</name>
    <dbReference type="NCBI Taxonomy" id="256034"/>
    <lineage>
        <taxon>Bacteria</taxon>
        <taxon>Bacillati</taxon>
        <taxon>Actinomycetota</taxon>
        <taxon>Actinomycetes</taxon>
        <taxon>Glycomycetales</taxon>
        <taxon>Glycomycetaceae</taxon>
        <taxon>Glycomyces</taxon>
    </lineage>
</organism>
<name>A0A9X3PKM8_9ACTN</name>
<feature type="compositionally biased region" description="Polar residues" evidence="1">
    <location>
        <begin position="117"/>
        <end position="133"/>
    </location>
</feature>
<reference evidence="2" key="1">
    <citation type="submission" date="2022-12" db="EMBL/GenBank/DDBJ databases">
        <title>Gycomyces niveus sp.nov., a novel actinomycete isolated from soil in Shouguang.</title>
        <authorList>
            <person name="Yang X."/>
        </authorList>
    </citation>
    <scope>NUCLEOTIDE SEQUENCE</scope>
    <source>
        <strain evidence="2">DSM 44724</strain>
    </source>
</reference>
<evidence type="ECO:0000313" key="5">
    <source>
        <dbReference type="Proteomes" id="UP001183604"/>
    </source>
</evidence>
<evidence type="ECO:0000313" key="2">
    <source>
        <dbReference type="EMBL" id="MDA1387144.1"/>
    </source>
</evidence>
<gene>
    <name evidence="3" type="ORF">J2S69_000433</name>
    <name evidence="2" type="ORF">O2L01_19265</name>
</gene>
<feature type="region of interest" description="Disordered" evidence="1">
    <location>
        <begin position="77"/>
        <end position="133"/>
    </location>
</feature>
<comment type="caution">
    <text evidence="2">The sequence shown here is derived from an EMBL/GenBank/DDBJ whole genome shotgun (WGS) entry which is preliminary data.</text>
</comment>
<dbReference type="Proteomes" id="UP001145799">
    <property type="component" value="Unassembled WGS sequence"/>
</dbReference>
<dbReference type="AlphaFoldDB" id="A0A9X3PKM8"/>
<reference evidence="3 5" key="2">
    <citation type="submission" date="2023-07" db="EMBL/GenBank/DDBJ databases">
        <title>Sequencing the genomes of 1000 actinobacteria strains.</title>
        <authorList>
            <person name="Klenk H.-P."/>
        </authorList>
    </citation>
    <scope>NUCLEOTIDE SEQUENCE [LARGE SCALE GENOMIC DNA]</scope>
    <source>
        <strain evidence="3 5">DSM 44724</strain>
    </source>
</reference>
<dbReference type="Proteomes" id="UP001183604">
    <property type="component" value="Unassembled WGS sequence"/>
</dbReference>
<protein>
    <submittedName>
        <fullName evidence="2">Uncharacterized protein</fullName>
    </submittedName>
</protein>
<dbReference type="EMBL" id="JAPZVQ010000013">
    <property type="protein sequence ID" value="MDA1387144.1"/>
    <property type="molecule type" value="Genomic_DNA"/>
</dbReference>
<sequence>MVAFLEALPAYAGKEIVGRLVQRELMLRNMSYPHMLKATLDGLFADTDVNADCTTAFGYTAQDALTIMDAVSAAHPEGTRGSIQVTQNERSTHAKLRWIKSSRSTGSSSPPPWTPRLSASVTRNWATPARSSA</sequence>
<evidence type="ECO:0000313" key="4">
    <source>
        <dbReference type="Proteomes" id="UP001145799"/>
    </source>
</evidence>
<evidence type="ECO:0000313" key="3">
    <source>
        <dbReference type="EMBL" id="MDR7336714.1"/>
    </source>
</evidence>
<dbReference type="RefSeq" id="WP_270123638.1">
    <property type="nucleotide sequence ID" value="NZ_BAAAOM010000002.1"/>
</dbReference>
<accession>A0A9X3PKM8</accession>
<keyword evidence="5" id="KW-1185">Reference proteome</keyword>
<dbReference type="EMBL" id="JAVDYD010000001">
    <property type="protein sequence ID" value="MDR7336714.1"/>
    <property type="molecule type" value="Genomic_DNA"/>
</dbReference>
<proteinExistence type="predicted"/>